<dbReference type="PROSITE" id="PS50089">
    <property type="entry name" value="ZF_RING_2"/>
    <property type="match status" value="1"/>
</dbReference>
<gene>
    <name evidence="9" type="ORF">PODLI_1B008989</name>
</gene>
<feature type="region of interest" description="Disordered" evidence="7">
    <location>
        <begin position="208"/>
        <end position="241"/>
    </location>
</feature>
<dbReference type="Pfam" id="PF14634">
    <property type="entry name" value="zf-RING_5"/>
    <property type="match status" value="1"/>
</dbReference>
<evidence type="ECO:0000256" key="6">
    <source>
        <dbReference type="SAM" id="Coils"/>
    </source>
</evidence>
<dbReference type="SMART" id="SM00184">
    <property type="entry name" value="RING"/>
    <property type="match status" value="1"/>
</dbReference>
<evidence type="ECO:0000256" key="2">
    <source>
        <dbReference type="ARBA" id="ARBA00022771"/>
    </source>
</evidence>
<evidence type="ECO:0000256" key="3">
    <source>
        <dbReference type="ARBA" id="ARBA00022833"/>
    </source>
</evidence>
<keyword evidence="4" id="KW-0469">Meiosis</keyword>
<evidence type="ECO:0000313" key="9">
    <source>
        <dbReference type="EMBL" id="CAI5771530.1"/>
    </source>
</evidence>
<keyword evidence="6" id="KW-0175">Coiled coil</keyword>
<dbReference type="PANTHER" id="PTHR22663">
    <property type="entry name" value="RING FINGER PROTEIN NARYA-RELATED"/>
    <property type="match status" value="1"/>
</dbReference>
<evidence type="ECO:0000256" key="5">
    <source>
        <dbReference type="PROSITE-ProRule" id="PRU00175"/>
    </source>
</evidence>
<keyword evidence="2 5" id="KW-0863">Zinc-finger</keyword>
<protein>
    <submittedName>
        <fullName evidence="9">Finger 212B</fullName>
    </submittedName>
</protein>
<dbReference type="EMBL" id="OX395128">
    <property type="protein sequence ID" value="CAI5771530.1"/>
    <property type="molecule type" value="Genomic_DNA"/>
</dbReference>
<accession>A0AA35K4K3</accession>
<dbReference type="InterPro" id="IPR042123">
    <property type="entry name" value="Zip3/RNF212-like"/>
</dbReference>
<dbReference type="InterPro" id="IPR017907">
    <property type="entry name" value="Znf_RING_CS"/>
</dbReference>
<dbReference type="GO" id="GO:0019789">
    <property type="term" value="F:SUMO transferase activity"/>
    <property type="evidence" value="ECO:0007669"/>
    <property type="project" value="InterPro"/>
</dbReference>
<feature type="coiled-coil region" evidence="6">
    <location>
        <begin position="96"/>
        <end position="130"/>
    </location>
</feature>
<evidence type="ECO:0000259" key="8">
    <source>
        <dbReference type="PROSITE" id="PS50089"/>
    </source>
</evidence>
<dbReference type="InterPro" id="IPR001841">
    <property type="entry name" value="Znf_RING"/>
</dbReference>
<name>A0AA35K4K3_9SAUR</name>
<reference evidence="9" key="1">
    <citation type="submission" date="2022-12" db="EMBL/GenBank/DDBJ databases">
        <authorList>
            <person name="Alioto T."/>
            <person name="Alioto T."/>
            <person name="Gomez Garrido J."/>
        </authorList>
    </citation>
    <scope>NUCLEOTIDE SEQUENCE</scope>
</reference>
<dbReference type="GO" id="GO:0000795">
    <property type="term" value="C:synaptonemal complex"/>
    <property type="evidence" value="ECO:0007669"/>
    <property type="project" value="InterPro"/>
</dbReference>
<dbReference type="GO" id="GO:0007131">
    <property type="term" value="P:reciprocal meiotic recombination"/>
    <property type="evidence" value="ECO:0007669"/>
    <property type="project" value="InterPro"/>
</dbReference>
<dbReference type="InterPro" id="IPR013083">
    <property type="entry name" value="Znf_RING/FYVE/PHD"/>
</dbReference>
<keyword evidence="10" id="KW-1185">Reference proteome</keyword>
<proteinExistence type="predicted"/>
<evidence type="ECO:0000256" key="7">
    <source>
        <dbReference type="SAM" id="MobiDB-lite"/>
    </source>
</evidence>
<dbReference type="PANTHER" id="PTHR22663:SF29">
    <property type="entry name" value="RING FINGER PROTEIN 212B"/>
    <property type="match status" value="1"/>
</dbReference>
<dbReference type="AlphaFoldDB" id="A0AA35K4K3"/>
<sequence length="241" mass="26972">MDWFHCNQCFSQEGSDFSVTSCGHIFCKKCAGSDKCPSCGTSTKYLLLNDNMQPEAKKFFKSPIELVLGHIAHISQVWTFQKSQMELLASFYKYRASKAEGALQQVYQELTTQEKELEALQKENRELMKNLCSLEDSPHQLQDSRNSTPRPVAIKPPLQPVTLPFNFQKSSEVISRSSSMDSISSRASHPPNWQLATGTTWMTYGRMTPDNPNNATPSPASTRGLFHRSGGGGPYARTSQH</sequence>
<dbReference type="SUPFAM" id="SSF57850">
    <property type="entry name" value="RING/U-box"/>
    <property type="match status" value="1"/>
</dbReference>
<dbReference type="GO" id="GO:0007129">
    <property type="term" value="P:homologous chromosome pairing at meiosis"/>
    <property type="evidence" value="ECO:0007669"/>
    <property type="project" value="TreeGrafter"/>
</dbReference>
<keyword evidence="1" id="KW-0479">Metal-binding</keyword>
<dbReference type="Proteomes" id="UP001178461">
    <property type="component" value="Chromosome 3"/>
</dbReference>
<dbReference type="GO" id="GO:0016925">
    <property type="term" value="P:protein sumoylation"/>
    <property type="evidence" value="ECO:0007669"/>
    <property type="project" value="TreeGrafter"/>
</dbReference>
<dbReference type="Gene3D" id="3.30.40.10">
    <property type="entry name" value="Zinc/RING finger domain, C3HC4 (zinc finger)"/>
    <property type="match status" value="1"/>
</dbReference>
<organism evidence="9 10">
    <name type="scientific">Podarcis lilfordi</name>
    <name type="common">Lilford's wall lizard</name>
    <dbReference type="NCBI Taxonomy" id="74358"/>
    <lineage>
        <taxon>Eukaryota</taxon>
        <taxon>Metazoa</taxon>
        <taxon>Chordata</taxon>
        <taxon>Craniata</taxon>
        <taxon>Vertebrata</taxon>
        <taxon>Euteleostomi</taxon>
        <taxon>Lepidosauria</taxon>
        <taxon>Squamata</taxon>
        <taxon>Bifurcata</taxon>
        <taxon>Unidentata</taxon>
        <taxon>Episquamata</taxon>
        <taxon>Laterata</taxon>
        <taxon>Lacertibaenia</taxon>
        <taxon>Lacertidae</taxon>
        <taxon>Podarcis</taxon>
    </lineage>
</organism>
<evidence type="ECO:0000256" key="4">
    <source>
        <dbReference type="ARBA" id="ARBA00023254"/>
    </source>
</evidence>
<evidence type="ECO:0000256" key="1">
    <source>
        <dbReference type="ARBA" id="ARBA00022723"/>
    </source>
</evidence>
<dbReference type="PROSITE" id="PS00518">
    <property type="entry name" value="ZF_RING_1"/>
    <property type="match status" value="1"/>
</dbReference>
<dbReference type="GO" id="GO:0008270">
    <property type="term" value="F:zinc ion binding"/>
    <property type="evidence" value="ECO:0007669"/>
    <property type="project" value="UniProtKB-KW"/>
</dbReference>
<evidence type="ECO:0000313" key="10">
    <source>
        <dbReference type="Proteomes" id="UP001178461"/>
    </source>
</evidence>
<dbReference type="CDD" id="cd16747">
    <property type="entry name" value="RING-HC_RNF212B"/>
    <property type="match status" value="1"/>
</dbReference>
<keyword evidence="3" id="KW-0862">Zinc</keyword>
<feature type="compositionally biased region" description="Polar residues" evidence="7">
    <location>
        <begin position="210"/>
        <end position="221"/>
    </location>
</feature>
<feature type="domain" description="RING-type" evidence="8">
    <location>
        <begin position="6"/>
        <end position="39"/>
    </location>
</feature>